<dbReference type="InterPro" id="IPR015984">
    <property type="entry name" value="Cyt_c_prime_subgr"/>
</dbReference>
<dbReference type="Gene3D" id="1.20.120.10">
    <property type="entry name" value="Cytochrome c/b562"/>
    <property type="match status" value="1"/>
</dbReference>
<dbReference type="Pfam" id="PF01322">
    <property type="entry name" value="Cytochrom_C_2"/>
    <property type="match status" value="1"/>
</dbReference>
<evidence type="ECO:0000313" key="10">
    <source>
        <dbReference type="Proteomes" id="UP001428774"/>
    </source>
</evidence>
<keyword evidence="1" id="KW-0813">Transport</keyword>
<feature type="chain" id="PRO_5043376211" evidence="8">
    <location>
        <begin position="21"/>
        <end position="150"/>
    </location>
</feature>
<comment type="caution">
    <text evidence="9">The sequence shown here is derived from an EMBL/GenBank/DDBJ whole genome shotgun (WGS) entry which is preliminary data.</text>
</comment>
<organism evidence="9 10">
    <name type="scientific">Ponticoccus litoralis</name>
    <dbReference type="NCBI Taxonomy" id="422297"/>
    <lineage>
        <taxon>Bacteria</taxon>
        <taxon>Pseudomonadati</taxon>
        <taxon>Pseudomonadota</taxon>
        <taxon>Alphaproteobacteria</taxon>
        <taxon>Rhodobacterales</taxon>
        <taxon>Roseobacteraceae</taxon>
        <taxon>Ponticoccus</taxon>
    </lineage>
</organism>
<dbReference type="PRINTS" id="PR00608">
    <property type="entry name" value="CYTCHROMECII"/>
</dbReference>
<evidence type="ECO:0000256" key="6">
    <source>
        <dbReference type="PIRSR" id="PIRSR000027-1"/>
    </source>
</evidence>
<keyword evidence="3 6" id="KW-0479">Metal-binding</keyword>
<feature type="signal peptide" evidence="8">
    <location>
        <begin position="1"/>
        <end position="20"/>
    </location>
</feature>
<keyword evidence="8" id="KW-0732">Signal</keyword>
<dbReference type="PIRSF" id="PIRSF000027">
    <property type="entry name" value="Cytc_c_prime"/>
    <property type="match status" value="1"/>
</dbReference>
<keyword evidence="4" id="KW-0249">Electron transport</keyword>
<evidence type="ECO:0000256" key="4">
    <source>
        <dbReference type="ARBA" id="ARBA00022982"/>
    </source>
</evidence>
<dbReference type="SUPFAM" id="SSF47175">
    <property type="entry name" value="Cytochromes"/>
    <property type="match status" value="1"/>
</dbReference>
<dbReference type="InterPro" id="IPR012127">
    <property type="entry name" value="Cyt_c_prime"/>
</dbReference>
<protein>
    <submittedName>
        <fullName evidence="9">Cytochrome c</fullName>
    </submittedName>
</protein>
<dbReference type="InterPro" id="IPR002321">
    <property type="entry name" value="Cyt_c_II"/>
</dbReference>
<evidence type="ECO:0000256" key="2">
    <source>
        <dbReference type="ARBA" id="ARBA00022617"/>
    </source>
</evidence>
<dbReference type="GO" id="GO:0005506">
    <property type="term" value="F:iron ion binding"/>
    <property type="evidence" value="ECO:0007669"/>
    <property type="project" value="InterPro"/>
</dbReference>
<dbReference type="Proteomes" id="UP001428774">
    <property type="component" value="Unassembled WGS sequence"/>
</dbReference>
<evidence type="ECO:0000256" key="1">
    <source>
        <dbReference type="ARBA" id="ARBA00022448"/>
    </source>
</evidence>
<name>A0AAW9SN60_9RHOB</name>
<keyword evidence="5 6" id="KW-0408">Iron</keyword>
<dbReference type="InterPro" id="IPR010980">
    <property type="entry name" value="Cyt_c/b562"/>
</dbReference>
<dbReference type="PROSITE" id="PS51009">
    <property type="entry name" value="CYTCII"/>
    <property type="match status" value="1"/>
</dbReference>
<feature type="binding site" description="axial binding residue" evidence="6">
    <location>
        <position position="143"/>
    </location>
    <ligand>
        <name>heme c</name>
        <dbReference type="ChEBI" id="CHEBI:61717"/>
    </ligand>
    <ligandPart>
        <name>Fe</name>
        <dbReference type="ChEBI" id="CHEBI:18248"/>
    </ligandPart>
</feature>
<evidence type="ECO:0000313" key="9">
    <source>
        <dbReference type="EMBL" id="MEN9062509.1"/>
    </source>
</evidence>
<dbReference type="GO" id="GO:0009055">
    <property type="term" value="F:electron transfer activity"/>
    <property type="evidence" value="ECO:0007669"/>
    <property type="project" value="InterPro"/>
</dbReference>
<sequence>MTKLFAVAAATALMITPAFAREIPQAVKARQGQFNILALNLGVLGGMARGTVDFDQEAAQAAADSLVAVSMVSQHAMWPEGTSVDDLDATRAKAEIWSDMDDFGSKWAAPGEAATAMQAAIGEGQAAIGPNMGPLGNACKACHDTYRTPE</sequence>
<feature type="binding site" description="covalent" evidence="7">
    <location>
        <position position="142"/>
    </location>
    <ligand>
        <name>heme c</name>
        <dbReference type="ChEBI" id="CHEBI:61717"/>
    </ligand>
</feature>
<dbReference type="GO" id="GO:0042597">
    <property type="term" value="C:periplasmic space"/>
    <property type="evidence" value="ECO:0007669"/>
    <property type="project" value="InterPro"/>
</dbReference>
<gene>
    <name evidence="9" type="ORF">ABFB10_17465</name>
</gene>
<dbReference type="GO" id="GO:0022900">
    <property type="term" value="P:electron transport chain"/>
    <property type="evidence" value="ECO:0007669"/>
    <property type="project" value="InterPro"/>
</dbReference>
<evidence type="ECO:0000256" key="7">
    <source>
        <dbReference type="PIRSR" id="PIRSR000027-2"/>
    </source>
</evidence>
<keyword evidence="10" id="KW-1185">Reference proteome</keyword>
<dbReference type="GO" id="GO:0020037">
    <property type="term" value="F:heme binding"/>
    <property type="evidence" value="ECO:0007669"/>
    <property type="project" value="InterPro"/>
</dbReference>
<dbReference type="RefSeq" id="WP_347167471.1">
    <property type="nucleotide sequence ID" value="NZ_JBDNCH010000002.1"/>
</dbReference>
<evidence type="ECO:0000256" key="3">
    <source>
        <dbReference type="ARBA" id="ARBA00022723"/>
    </source>
</evidence>
<feature type="binding site" description="covalent" evidence="7">
    <location>
        <position position="139"/>
    </location>
    <ligand>
        <name>heme c</name>
        <dbReference type="ChEBI" id="CHEBI:61717"/>
    </ligand>
</feature>
<dbReference type="EMBL" id="JBDNCH010000002">
    <property type="protein sequence ID" value="MEN9062509.1"/>
    <property type="molecule type" value="Genomic_DNA"/>
</dbReference>
<dbReference type="AlphaFoldDB" id="A0AAW9SN60"/>
<reference evidence="9 10" key="1">
    <citation type="submission" date="2024-05" db="EMBL/GenBank/DDBJ databases">
        <title>Genome sequence of Ponticoccus litoralis KCCM 90028.</title>
        <authorList>
            <person name="Kim J.M."/>
            <person name="Lee J.K."/>
            <person name="Choi B.J."/>
            <person name="Bayburt H."/>
            <person name="Baek J.H."/>
            <person name="Jeon C.O."/>
        </authorList>
    </citation>
    <scope>NUCLEOTIDE SEQUENCE [LARGE SCALE GENOMIC DNA]</scope>
    <source>
        <strain evidence="9 10">KCCM 90028</strain>
    </source>
</reference>
<keyword evidence="2 7" id="KW-0349">Heme</keyword>
<proteinExistence type="predicted"/>
<comment type="PTM">
    <text evidence="7">Binds 1 heme group per subunit.</text>
</comment>
<evidence type="ECO:0000256" key="5">
    <source>
        <dbReference type="ARBA" id="ARBA00023004"/>
    </source>
</evidence>
<evidence type="ECO:0000256" key="8">
    <source>
        <dbReference type="SAM" id="SignalP"/>
    </source>
</evidence>
<accession>A0AAW9SN60</accession>